<dbReference type="GO" id="GO:0005886">
    <property type="term" value="C:plasma membrane"/>
    <property type="evidence" value="ECO:0007669"/>
    <property type="project" value="UniProtKB-SubCell"/>
</dbReference>
<evidence type="ECO:0000256" key="2">
    <source>
        <dbReference type="ARBA" id="ARBA00022692"/>
    </source>
</evidence>
<evidence type="ECO:0000256" key="5">
    <source>
        <dbReference type="SAM" id="Phobius"/>
    </source>
</evidence>
<feature type="transmembrane region" description="Helical" evidence="5">
    <location>
        <begin position="414"/>
        <end position="436"/>
    </location>
</feature>
<accession>A0A975BY50</accession>
<keyword evidence="7" id="KW-0067">ATP-binding</keyword>
<organism evidence="7 8">
    <name type="scientific">Desulfonema magnum</name>
    <dbReference type="NCBI Taxonomy" id="45655"/>
    <lineage>
        <taxon>Bacteria</taxon>
        <taxon>Pseudomonadati</taxon>
        <taxon>Thermodesulfobacteriota</taxon>
        <taxon>Desulfobacteria</taxon>
        <taxon>Desulfobacterales</taxon>
        <taxon>Desulfococcaceae</taxon>
        <taxon>Desulfonema</taxon>
    </lineage>
</organism>
<reference evidence="7" key="1">
    <citation type="journal article" date="2021" name="Microb. Physiol.">
        <title>Proteogenomic Insights into the Physiology of Marine, Sulfate-Reducing, Filamentous Desulfonema limicola and Desulfonema magnum.</title>
        <authorList>
            <person name="Schnaars V."/>
            <person name="Wohlbrand L."/>
            <person name="Scheve S."/>
            <person name="Hinrichs C."/>
            <person name="Reinhardt R."/>
            <person name="Rabus R."/>
        </authorList>
    </citation>
    <scope>NUCLEOTIDE SEQUENCE</scope>
    <source>
        <strain evidence="7">4be13</strain>
    </source>
</reference>
<dbReference type="InterPro" id="IPR039421">
    <property type="entry name" value="Type_1_exporter"/>
</dbReference>
<protein>
    <submittedName>
        <fullName evidence="7">ABC transporter, ATP-binding protein</fullName>
    </submittedName>
</protein>
<feature type="transmembrane region" description="Helical" evidence="5">
    <location>
        <begin position="307"/>
        <end position="333"/>
    </location>
</feature>
<dbReference type="Pfam" id="PF00005">
    <property type="entry name" value="ABC_tran"/>
    <property type="match status" value="1"/>
</dbReference>
<feature type="transmembrane region" description="Helical" evidence="5">
    <location>
        <begin position="236"/>
        <end position="254"/>
    </location>
</feature>
<keyword evidence="8" id="KW-1185">Reference proteome</keyword>
<feature type="domain" description="ABC transporter" evidence="6">
    <location>
        <begin position="518"/>
        <end position="716"/>
    </location>
</feature>
<dbReference type="AlphaFoldDB" id="A0A975BY50"/>
<dbReference type="PANTHER" id="PTHR24221:SF654">
    <property type="entry name" value="ATP-BINDING CASSETTE SUB-FAMILY B MEMBER 6"/>
    <property type="match status" value="1"/>
</dbReference>
<dbReference type="Proteomes" id="UP000663722">
    <property type="component" value="Chromosome"/>
</dbReference>
<keyword evidence="4 5" id="KW-0472">Membrane</keyword>
<dbReference type="InterPro" id="IPR003439">
    <property type="entry name" value="ABC_transporter-like_ATP-bd"/>
</dbReference>
<dbReference type="SUPFAM" id="SSF52540">
    <property type="entry name" value="P-loop containing nucleoside triphosphate hydrolases"/>
    <property type="match status" value="1"/>
</dbReference>
<dbReference type="GO" id="GO:0016887">
    <property type="term" value="F:ATP hydrolysis activity"/>
    <property type="evidence" value="ECO:0007669"/>
    <property type="project" value="InterPro"/>
</dbReference>
<evidence type="ECO:0000256" key="3">
    <source>
        <dbReference type="ARBA" id="ARBA00022989"/>
    </source>
</evidence>
<dbReference type="InterPro" id="IPR027417">
    <property type="entry name" value="P-loop_NTPase"/>
</dbReference>
<keyword evidence="3 5" id="KW-1133">Transmembrane helix</keyword>
<evidence type="ECO:0000313" key="7">
    <source>
        <dbReference type="EMBL" id="QTA93677.1"/>
    </source>
</evidence>
<dbReference type="InterPro" id="IPR036640">
    <property type="entry name" value="ABC1_TM_sf"/>
</dbReference>
<evidence type="ECO:0000313" key="8">
    <source>
        <dbReference type="Proteomes" id="UP000663722"/>
    </source>
</evidence>
<dbReference type="RefSeq" id="WP_207680516.1">
    <property type="nucleotide sequence ID" value="NZ_CP061800.1"/>
</dbReference>
<dbReference type="Gene3D" id="3.40.50.300">
    <property type="entry name" value="P-loop containing nucleotide triphosphate hydrolases"/>
    <property type="match status" value="1"/>
</dbReference>
<evidence type="ECO:0000259" key="6">
    <source>
        <dbReference type="PROSITE" id="PS50893"/>
    </source>
</evidence>
<feature type="transmembrane region" description="Helical" evidence="5">
    <location>
        <begin position="339"/>
        <end position="357"/>
    </location>
</feature>
<keyword evidence="2 5" id="KW-0812">Transmembrane</keyword>
<dbReference type="EMBL" id="CP061800">
    <property type="protein sequence ID" value="QTA93677.1"/>
    <property type="molecule type" value="Genomic_DNA"/>
</dbReference>
<dbReference type="PANTHER" id="PTHR24221">
    <property type="entry name" value="ATP-BINDING CASSETTE SUB-FAMILY B"/>
    <property type="match status" value="1"/>
</dbReference>
<dbReference type="GO" id="GO:0005524">
    <property type="term" value="F:ATP binding"/>
    <property type="evidence" value="ECO:0007669"/>
    <property type="project" value="UniProtKB-KW"/>
</dbReference>
<dbReference type="Gene3D" id="1.20.1560.10">
    <property type="entry name" value="ABC transporter type 1, transmembrane domain"/>
    <property type="match status" value="1"/>
</dbReference>
<dbReference type="PROSITE" id="PS50893">
    <property type="entry name" value="ABC_TRANSPORTER_2"/>
    <property type="match status" value="1"/>
</dbReference>
<sequence length="717" mass="80350">MIQQGNSDLYTFAWPVSRVGEAIEVLIRKTGLLSAPMEAPTPPENLEQTDEEGLGHWIEFVAGRFDIEAEPVESPYTEVEQMLRHAGPALIRLSGRETPCFLALLRNRWRGISIITPELSVRTVSPQVIREALTAELEGPLTQWIDQLLIEAGIPEPRRSRVKTSVLKEQLSESRVRGCRLLRLSPGAGFRTHICRARVPHHLFILIGVHSIRQMLMFLGWWIIGKGVLQGYFDQAWLLAWALILFTAIPFHLLETWIQSIISLGAGTLFKQRLLYGTLRLEPEEVRHQGAGQFLGRVMESEALESMALEGGFTTVLSVIQLFMAAIILSMGVGEWPHSLSLLAWMTVIFLICWRYYQHNQNWTEASREMTNDLVEKMVGHRTRLAQEDDRRWHDEEDRALNHYLKLSERLDRVGMILSACASRGWLIVGLAGIAYSFVSSPDSQAKLAVTLGGIIFASQSLTSFVGGLLSLVGVRTAWDQAGPLFRAAARPGNSKSLSFILPSELDKNTDDDNAPILLSRDIAFRYHDYGRPVLRKCSLKICKGDCLLLEGPSGGGKSTLAALLAGLRVPESGLHLLRGVDWQTIGIQEWRKRVVAAPQFHENHVLTETFSFNLLMGRRWPPTREALEEAQIICRELGLGDLLDRMPAGLQQTVGESGWQLSHGERSRLYIARALLQKTDFIVLDESFAALDPENLHKAMGCVLRRTKTLLVIAHP</sequence>
<feature type="transmembrane region" description="Helical" evidence="5">
    <location>
        <begin position="203"/>
        <end position="224"/>
    </location>
</feature>
<feature type="transmembrane region" description="Helical" evidence="5">
    <location>
        <begin position="448"/>
        <end position="473"/>
    </location>
</feature>
<dbReference type="SUPFAM" id="SSF90123">
    <property type="entry name" value="ABC transporter transmembrane region"/>
    <property type="match status" value="1"/>
</dbReference>
<dbReference type="GO" id="GO:0034040">
    <property type="term" value="F:ATPase-coupled lipid transmembrane transporter activity"/>
    <property type="evidence" value="ECO:0007669"/>
    <property type="project" value="TreeGrafter"/>
</dbReference>
<comment type="subcellular location">
    <subcellularLocation>
        <location evidence="1">Cell membrane</location>
        <topology evidence="1">Multi-pass membrane protein</topology>
    </subcellularLocation>
</comment>
<evidence type="ECO:0000256" key="1">
    <source>
        <dbReference type="ARBA" id="ARBA00004651"/>
    </source>
</evidence>
<gene>
    <name evidence="7" type="ORF">dnm_097810</name>
</gene>
<evidence type="ECO:0000256" key="4">
    <source>
        <dbReference type="ARBA" id="ARBA00023136"/>
    </source>
</evidence>
<keyword evidence="7" id="KW-0547">Nucleotide-binding</keyword>
<name>A0A975BY50_9BACT</name>
<proteinExistence type="predicted"/>
<dbReference type="KEGG" id="dmm:dnm_097810"/>